<sequence>MESQVARLVDKIWERFQNTPDNARLMIAVSGIPGSGKTGLAMIMAKRINQIYSAQQKSQNQGLIATAIPMDGYHFTRAQLAEMPDPEYAVARRGAAFTFDGEKFLVLVRALREPLTGETQALYAPSFDHAVKDPVDNDIPIPASRRVIFFEGNYLSLNKEPWSSAAKLMDELWFVEVDFETARQRLIRRHVQAGIARDEKEADKRAKENDLVNGKEIVDFQLDVQEIIHSYYDPEWDK</sequence>
<evidence type="ECO:0000313" key="2">
    <source>
        <dbReference type="Proteomes" id="UP000034291"/>
    </source>
</evidence>
<name>A0A0F8X375_9EURO</name>
<reference evidence="1 2" key="1">
    <citation type="submission" date="2015-02" db="EMBL/GenBank/DDBJ databases">
        <title>Draft Genome Sequences of Two Closely-Related Aflatoxigenic Aspergillus Species Obtained from the Cote d'Ivoire.</title>
        <authorList>
            <person name="Moore G.G."/>
            <person name="Beltz S.B."/>
            <person name="Mack B.M."/>
        </authorList>
    </citation>
    <scope>NUCLEOTIDE SEQUENCE [LARGE SCALE GENOMIC DNA]</scope>
    <source>
        <strain evidence="1 2">SRRC1468</strain>
    </source>
</reference>
<dbReference type="PANTHER" id="PTHR10285">
    <property type="entry name" value="URIDINE KINASE"/>
    <property type="match status" value="1"/>
</dbReference>
<dbReference type="Gene3D" id="3.40.50.300">
    <property type="entry name" value="P-loop containing nucleotide triphosphate hydrolases"/>
    <property type="match status" value="1"/>
</dbReference>
<dbReference type="AlphaFoldDB" id="A0A0F8X375"/>
<dbReference type="STRING" id="308745.A0A0F8X375"/>
<evidence type="ECO:0008006" key="3">
    <source>
        <dbReference type="Google" id="ProtNLM"/>
    </source>
</evidence>
<keyword evidence="2" id="KW-1185">Reference proteome</keyword>
<proteinExistence type="predicted"/>
<gene>
    <name evidence="1" type="ORF">ARAM_003687</name>
</gene>
<evidence type="ECO:0000313" key="1">
    <source>
        <dbReference type="EMBL" id="KKK24095.1"/>
    </source>
</evidence>
<dbReference type="Proteomes" id="UP000034291">
    <property type="component" value="Unassembled WGS sequence"/>
</dbReference>
<dbReference type="OrthoDB" id="6362633at2759"/>
<accession>A0A0F8X375</accession>
<dbReference type="InterPro" id="IPR027417">
    <property type="entry name" value="P-loop_NTPase"/>
</dbReference>
<comment type="caution">
    <text evidence="1">The sequence shown here is derived from an EMBL/GenBank/DDBJ whole genome shotgun (WGS) entry which is preliminary data.</text>
</comment>
<dbReference type="EMBL" id="JZBS01001094">
    <property type="protein sequence ID" value="KKK24095.1"/>
    <property type="molecule type" value="Genomic_DNA"/>
</dbReference>
<dbReference type="SUPFAM" id="SSF52540">
    <property type="entry name" value="P-loop containing nucleoside triphosphate hydrolases"/>
    <property type="match status" value="1"/>
</dbReference>
<organism evidence="1 2">
    <name type="scientific">Aspergillus rambellii</name>
    <dbReference type="NCBI Taxonomy" id="308745"/>
    <lineage>
        <taxon>Eukaryota</taxon>
        <taxon>Fungi</taxon>
        <taxon>Dikarya</taxon>
        <taxon>Ascomycota</taxon>
        <taxon>Pezizomycotina</taxon>
        <taxon>Eurotiomycetes</taxon>
        <taxon>Eurotiomycetidae</taxon>
        <taxon>Eurotiales</taxon>
        <taxon>Aspergillaceae</taxon>
        <taxon>Aspergillus</taxon>
        <taxon>Aspergillus subgen. Nidulantes</taxon>
    </lineage>
</organism>
<protein>
    <recommendedName>
        <fullName evidence="3">Phosphoribulokinase/uridine kinase domain-containing protein</fullName>
    </recommendedName>
</protein>